<dbReference type="EMBL" id="JAULSU010000006">
    <property type="protein sequence ID" value="KAK0613891.1"/>
    <property type="molecule type" value="Genomic_DNA"/>
</dbReference>
<accession>A0AA39WEG4</accession>
<evidence type="ECO:0000259" key="1">
    <source>
        <dbReference type="PROSITE" id="PS50097"/>
    </source>
</evidence>
<dbReference type="PANTHER" id="PTHR47843">
    <property type="entry name" value="BTB DOMAIN-CONTAINING PROTEIN-RELATED"/>
    <property type="match status" value="1"/>
</dbReference>
<name>A0AA39WEG4_9PEZI</name>
<dbReference type="InterPro" id="IPR011333">
    <property type="entry name" value="SKP1/BTB/POZ_sf"/>
</dbReference>
<proteinExistence type="predicted"/>
<sequence length="239" mass="27671">MSGESDKTADSTRASGEAEISILNRRFSGRMVKIIVGPERRKWAIHENMLCPISDFFVAALTGPFKEREGVIELPEEEVKAFDLFATWIYRPVWEARDLPAIEADDNLRNYLALYVMSAKFLVNELEVEASGAIYRYYTLKNDTKINEAIKPKAEYVHYLFHNTMERAGLRRFFCDLIIVHCKGKEHPSKKDIEHWQTFTDDRADIGSQLMQSVCEYISGNNLSSLLKQKRLGEFREYK</sequence>
<gene>
    <name evidence="2" type="ORF">B0T14DRAFT_499282</name>
</gene>
<keyword evidence="3" id="KW-1185">Reference proteome</keyword>
<comment type="caution">
    <text evidence="2">The sequence shown here is derived from an EMBL/GenBank/DDBJ whole genome shotgun (WGS) entry which is preliminary data.</text>
</comment>
<dbReference type="AlphaFoldDB" id="A0AA39WEG4"/>
<dbReference type="Proteomes" id="UP001175000">
    <property type="component" value="Unassembled WGS sequence"/>
</dbReference>
<dbReference type="CDD" id="cd18186">
    <property type="entry name" value="BTB_POZ_ZBTB_KLHL-like"/>
    <property type="match status" value="1"/>
</dbReference>
<dbReference type="PROSITE" id="PS50097">
    <property type="entry name" value="BTB"/>
    <property type="match status" value="1"/>
</dbReference>
<protein>
    <recommendedName>
        <fullName evidence="1">BTB domain-containing protein</fullName>
    </recommendedName>
</protein>
<organism evidence="2 3">
    <name type="scientific">Immersiella caudata</name>
    <dbReference type="NCBI Taxonomy" id="314043"/>
    <lineage>
        <taxon>Eukaryota</taxon>
        <taxon>Fungi</taxon>
        <taxon>Dikarya</taxon>
        <taxon>Ascomycota</taxon>
        <taxon>Pezizomycotina</taxon>
        <taxon>Sordariomycetes</taxon>
        <taxon>Sordariomycetidae</taxon>
        <taxon>Sordariales</taxon>
        <taxon>Lasiosphaeriaceae</taxon>
        <taxon>Immersiella</taxon>
    </lineage>
</organism>
<feature type="domain" description="BTB" evidence="1">
    <location>
        <begin position="30"/>
        <end position="90"/>
    </location>
</feature>
<dbReference type="PANTHER" id="PTHR47843:SF2">
    <property type="entry name" value="BTB DOMAIN-CONTAINING PROTEIN"/>
    <property type="match status" value="1"/>
</dbReference>
<evidence type="ECO:0000313" key="2">
    <source>
        <dbReference type="EMBL" id="KAK0613891.1"/>
    </source>
</evidence>
<dbReference type="Gene3D" id="3.30.710.10">
    <property type="entry name" value="Potassium Channel Kv1.1, Chain A"/>
    <property type="match status" value="1"/>
</dbReference>
<dbReference type="SUPFAM" id="SSF54695">
    <property type="entry name" value="POZ domain"/>
    <property type="match status" value="1"/>
</dbReference>
<dbReference type="InterPro" id="IPR000210">
    <property type="entry name" value="BTB/POZ_dom"/>
</dbReference>
<reference evidence="2" key="1">
    <citation type="submission" date="2023-06" db="EMBL/GenBank/DDBJ databases">
        <title>Genome-scale phylogeny and comparative genomics of the fungal order Sordariales.</title>
        <authorList>
            <consortium name="Lawrence Berkeley National Laboratory"/>
            <person name="Hensen N."/>
            <person name="Bonometti L."/>
            <person name="Westerberg I."/>
            <person name="Brannstrom I.O."/>
            <person name="Guillou S."/>
            <person name="Cros-Aarteil S."/>
            <person name="Calhoun S."/>
            <person name="Haridas S."/>
            <person name="Kuo A."/>
            <person name="Mondo S."/>
            <person name="Pangilinan J."/>
            <person name="Riley R."/>
            <person name="Labutti K."/>
            <person name="Andreopoulos B."/>
            <person name="Lipzen A."/>
            <person name="Chen C."/>
            <person name="Yanf M."/>
            <person name="Daum C."/>
            <person name="Ng V."/>
            <person name="Clum A."/>
            <person name="Steindorff A."/>
            <person name="Ohm R."/>
            <person name="Martin F."/>
            <person name="Silar P."/>
            <person name="Natvig D."/>
            <person name="Lalanne C."/>
            <person name="Gautier V."/>
            <person name="Ament-Velasquez S.L."/>
            <person name="Kruys A."/>
            <person name="Hutchinson M.I."/>
            <person name="Powell A.J."/>
            <person name="Barry K."/>
            <person name="Miller A.N."/>
            <person name="Grigoriev I.V."/>
            <person name="Debuchy R."/>
            <person name="Gladieux P."/>
            <person name="Thoren M.H."/>
            <person name="Johannesson H."/>
        </authorList>
    </citation>
    <scope>NUCLEOTIDE SEQUENCE</scope>
    <source>
        <strain evidence="2">CBS 606.72</strain>
    </source>
</reference>
<evidence type="ECO:0000313" key="3">
    <source>
        <dbReference type="Proteomes" id="UP001175000"/>
    </source>
</evidence>